<dbReference type="Gene3D" id="3.40.50.720">
    <property type="entry name" value="NAD(P)-binding Rossmann-like Domain"/>
    <property type="match status" value="1"/>
</dbReference>
<dbReference type="AlphaFoldDB" id="A0A418YPP2"/>
<dbReference type="GO" id="GO:0032787">
    <property type="term" value="P:monocarboxylic acid metabolic process"/>
    <property type="evidence" value="ECO:0007669"/>
    <property type="project" value="UniProtKB-ARBA"/>
</dbReference>
<dbReference type="NCBIfam" id="NF005559">
    <property type="entry name" value="PRK07231.1"/>
    <property type="match status" value="1"/>
</dbReference>
<keyword evidence="5" id="KW-1185">Reference proteome</keyword>
<dbReference type="PRINTS" id="PR00081">
    <property type="entry name" value="GDHRDH"/>
</dbReference>
<dbReference type="GO" id="GO:0016491">
    <property type="term" value="F:oxidoreductase activity"/>
    <property type="evidence" value="ECO:0007669"/>
    <property type="project" value="UniProtKB-KW"/>
</dbReference>
<dbReference type="Pfam" id="PF13561">
    <property type="entry name" value="adh_short_C2"/>
    <property type="match status" value="1"/>
</dbReference>
<evidence type="ECO:0000313" key="4">
    <source>
        <dbReference type="EMBL" id="RJG53291.1"/>
    </source>
</evidence>
<name>A0A418YPP2_9SPHN</name>
<dbReference type="PANTHER" id="PTHR42879:SF2">
    <property type="entry name" value="3-OXOACYL-[ACYL-CARRIER-PROTEIN] REDUCTASE FABG"/>
    <property type="match status" value="1"/>
</dbReference>
<dbReference type="NCBIfam" id="NF009466">
    <property type="entry name" value="PRK12826.1-2"/>
    <property type="match status" value="1"/>
</dbReference>
<dbReference type="InterPro" id="IPR036291">
    <property type="entry name" value="NAD(P)-bd_dom_sf"/>
</dbReference>
<dbReference type="InterPro" id="IPR020904">
    <property type="entry name" value="Sc_DH/Rdtase_CS"/>
</dbReference>
<dbReference type="PROSITE" id="PS00061">
    <property type="entry name" value="ADH_SHORT"/>
    <property type="match status" value="1"/>
</dbReference>
<reference evidence="4 5" key="1">
    <citation type="submission" date="2018-08" db="EMBL/GenBank/DDBJ databases">
        <title>Sphingobium sp. EO9.</title>
        <authorList>
            <person name="Park Y."/>
            <person name="Kim K.H."/>
            <person name="Jeon C.O."/>
        </authorList>
    </citation>
    <scope>NUCLEOTIDE SEQUENCE [LARGE SCALE GENOMIC DNA]</scope>
    <source>
        <strain evidence="4 5">EO9</strain>
    </source>
</reference>
<comment type="caution">
    <text evidence="4">The sequence shown here is derived from an EMBL/GenBank/DDBJ whole genome shotgun (WGS) entry which is preliminary data.</text>
</comment>
<sequence length="251" mass="25889">MIQSAKTALVTGGGAGMGRAICLHLARNGRAVGVLDRDGVAAEGVAQEIIDAGGAALAVTADIARRPQIEVALANIRAVLGPITILVNNAGVEDFCAFEDIAEDVWDRLTDVNLKGTYHVTQLVLPDMVTAGWGRIVNLSALGAQVGAPNMVHYTATKGGVIAMTRSLAIELGAKGITVNSVSPGFIETPMARRAMDGNLFPIPWEQIVATYPIPRIGQPEDVAAACAFFASDAAGYVTGQLLGVNGGCAP</sequence>
<dbReference type="EMBL" id="QVRA01000017">
    <property type="protein sequence ID" value="RJG53291.1"/>
    <property type="molecule type" value="Genomic_DNA"/>
</dbReference>
<accession>A0A418YPP2</accession>
<dbReference type="OrthoDB" id="9809287at2"/>
<keyword evidence="2" id="KW-0560">Oxidoreductase</keyword>
<dbReference type="InterPro" id="IPR057326">
    <property type="entry name" value="KR_dom"/>
</dbReference>
<dbReference type="SUPFAM" id="SSF51735">
    <property type="entry name" value="NAD(P)-binding Rossmann-fold domains"/>
    <property type="match status" value="1"/>
</dbReference>
<feature type="domain" description="Ketoreductase" evidence="3">
    <location>
        <begin position="6"/>
        <end position="185"/>
    </location>
</feature>
<proteinExistence type="inferred from homology"/>
<dbReference type="RefSeq" id="WP_119748506.1">
    <property type="nucleotide sequence ID" value="NZ_QVRA01000017.1"/>
</dbReference>
<organism evidence="4 5">
    <name type="scientific">Sphingobium terrigena</name>
    <dbReference type="NCBI Taxonomy" id="2304063"/>
    <lineage>
        <taxon>Bacteria</taxon>
        <taxon>Pseudomonadati</taxon>
        <taxon>Pseudomonadota</taxon>
        <taxon>Alphaproteobacteria</taxon>
        <taxon>Sphingomonadales</taxon>
        <taxon>Sphingomonadaceae</taxon>
        <taxon>Sphingobium</taxon>
    </lineage>
</organism>
<dbReference type="PRINTS" id="PR00080">
    <property type="entry name" value="SDRFAMILY"/>
</dbReference>
<comment type="similarity">
    <text evidence="1">Belongs to the short-chain dehydrogenases/reductases (SDR) family.</text>
</comment>
<protein>
    <submittedName>
        <fullName evidence="4">SDR family oxidoreductase</fullName>
    </submittedName>
</protein>
<evidence type="ECO:0000256" key="1">
    <source>
        <dbReference type="ARBA" id="ARBA00006484"/>
    </source>
</evidence>
<evidence type="ECO:0000259" key="3">
    <source>
        <dbReference type="SMART" id="SM00822"/>
    </source>
</evidence>
<evidence type="ECO:0000256" key="2">
    <source>
        <dbReference type="ARBA" id="ARBA00023002"/>
    </source>
</evidence>
<dbReference type="FunFam" id="3.40.50.720:FF:000173">
    <property type="entry name" value="3-oxoacyl-[acyl-carrier protein] reductase"/>
    <property type="match status" value="1"/>
</dbReference>
<dbReference type="PANTHER" id="PTHR42879">
    <property type="entry name" value="3-OXOACYL-(ACYL-CARRIER-PROTEIN) REDUCTASE"/>
    <property type="match status" value="1"/>
</dbReference>
<dbReference type="InterPro" id="IPR050259">
    <property type="entry name" value="SDR"/>
</dbReference>
<gene>
    <name evidence="4" type="ORF">D0Z70_16935</name>
</gene>
<evidence type="ECO:0000313" key="5">
    <source>
        <dbReference type="Proteomes" id="UP000283469"/>
    </source>
</evidence>
<dbReference type="InterPro" id="IPR002347">
    <property type="entry name" value="SDR_fam"/>
</dbReference>
<dbReference type="SMART" id="SM00822">
    <property type="entry name" value="PKS_KR"/>
    <property type="match status" value="1"/>
</dbReference>
<dbReference type="Proteomes" id="UP000283469">
    <property type="component" value="Unassembled WGS sequence"/>
</dbReference>